<feature type="region of interest" description="Disordered" evidence="1">
    <location>
        <begin position="185"/>
        <end position="207"/>
    </location>
</feature>
<protein>
    <submittedName>
        <fullName evidence="3">ParB N-terminal domain-containing protein</fullName>
    </submittedName>
</protein>
<dbReference type="CDD" id="cd16406">
    <property type="entry name" value="ParB_N_like"/>
    <property type="match status" value="1"/>
</dbReference>
<dbReference type="AlphaFoldDB" id="A0AAP3Z348"/>
<dbReference type="GO" id="GO:0007059">
    <property type="term" value="P:chromosome segregation"/>
    <property type="evidence" value="ECO:0007669"/>
    <property type="project" value="TreeGrafter"/>
</dbReference>
<dbReference type="Pfam" id="PF02195">
    <property type="entry name" value="ParB_N"/>
    <property type="match status" value="1"/>
</dbReference>
<sequence length="243" mass="28182">MSNNFGFTDLMNKDEHKRKKTNTKNIPIEEIKENENNNYDLVDIEKLADSIDELGLLQPVLVKQRDKYSYELIAGHRRFNAIKKLISENRLPEDYEVLAKKVDEDEDELVTRLKLHETNLQTRSLLKMPEEEKIAIIDDYMDILDKAKKQGLQINGKPVKGKTRDLIAERFGISHYTAQKLIRKAKEEGSEEEGGAKISPQKKTTNKAITQLKKIETQLGKLEFEGTEEEKEIKKKIIEFLKK</sequence>
<reference evidence="3" key="2">
    <citation type="journal article" date="2023" name="Food Microbiol.">
        <title>Evaluation of the fermentation potential of lactic acid bacteria isolated from herbs, fruits and vegetables as starter cultures in nut-based milk alternatives.</title>
        <authorList>
            <person name="Huang W."/>
            <person name="Dong A."/>
            <person name="Pham H.T."/>
            <person name="Zhou C."/>
            <person name="Huo Z."/>
            <person name="Watjen A.P."/>
            <person name="Prakash S."/>
            <person name="Bang-Berthelsen C.H."/>
            <person name="Turner M.S."/>
        </authorList>
    </citation>
    <scope>NUCLEOTIDE SEQUENCE</scope>
    <source>
        <strain evidence="3">54</strain>
    </source>
</reference>
<dbReference type="Proteomes" id="UP001152598">
    <property type="component" value="Unassembled WGS sequence"/>
</dbReference>
<dbReference type="SMART" id="SM00470">
    <property type="entry name" value="ParB"/>
    <property type="match status" value="1"/>
</dbReference>
<evidence type="ECO:0000256" key="1">
    <source>
        <dbReference type="SAM" id="MobiDB-lite"/>
    </source>
</evidence>
<dbReference type="InterPro" id="IPR036086">
    <property type="entry name" value="ParB/Sulfiredoxin_sf"/>
</dbReference>
<comment type="caution">
    <text evidence="3">The sequence shown here is derived from an EMBL/GenBank/DDBJ whole genome shotgun (WGS) entry which is preliminary data.</text>
</comment>
<organism evidence="3 4">
    <name type="scientific">Lactococcus lactis</name>
    <dbReference type="NCBI Taxonomy" id="1358"/>
    <lineage>
        <taxon>Bacteria</taxon>
        <taxon>Bacillati</taxon>
        <taxon>Bacillota</taxon>
        <taxon>Bacilli</taxon>
        <taxon>Lactobacillales</taxon>
        <taxon>Streptococcaceae</taxon>
        <taxon>Lactococcus</taxon>
    </lineage>
</organism>
<feature type="domain" description="ParB-like N-terminal" evidence="2">
    <location>
        <begin position="24"/>
        <end position="116"/>
    </location>
</feature>
<dbReference type="Gene3D" id="3.90.1530.10">
    <property type="entry name" value="Conserved hypothetical protein from pyrococcus furiosus pfu- 392566-001, ParB domain"/>
    <property type="match status" value="1"/>
</dbReference>
<dbReference type="GO" id="GO:0005694">
    <property type="term" value="C:chromosome"/>
    <property type="evidence" value="ECO:0007669"/>
    <property type="project" value="TreeGrafter"/>
</dbReference>
<dbReference type="InterPro" id="IPR050336">
    <property type="entry name" value="Chromosome_partition/occlusion"/>
</dbReference>
<dbReference type="InterPro" id="IPR003115">
    <property type="entry name" value="ParB_N"/>
</dbReference>
<dbReference type="EMBL" id="JAOWLV010000009">
    <property type="protein sequence ID" value="MDG4977423.1"/>
    <property type="molecule type" value="Genomic_DNA"/>
</dbReference>
<reference evidence="3" key="1">
    <citation type="submission" date="2022-10" db="EMBL/GenBank/DDBJ databases">
        <authorList>
            <person name="Turner M.S."/>
            <person name="Huang W."/>
        </authorList>
    </citation>
    <scope>NUCLEOTIDE SEQUENCE</scope>
    <source>
        <strain evidence="3">54</strain>
    </source>
</reference>
<dbReference type="RefSeq" id="WP_278228500.1">
    <property type="nucleotide sequence ID" value="NZ_JAOWLV010000009.1"/>
</dbReference>
<dbReference type="SUPFAM" id="SSF110849">
    <property type="entry name" value="ParB/Sulfiredoxin"/>
    <property type="match status" value="1"/>
</dbReference>
<evidence type="ECO:0000313" key="4">
    <source>
        <dbReference type="Proteomes" id="UP001152598"/>
    </source>
</evidence>
<evidence type="ECO:0000259" key="2">
    <source>
        <dbReference type="SMART" id="SM00470"/>
    </source>
</evidence>
<proteinExistence type="predicted"/>
<dbReference type="PANTHER" id="PTHR33375">
    <property type="entry name" value="CHROMOSOME-PARTITIONING PROTEIN PARB-RELATED"/>
    <property type="match status" value="1"/>
</dbReference>
<evidence type="ECO:0000313" key="3">
    <source>
        <dbReference type="EMBL" id="MDG4977423.1"/>
    </source>
</evidence>
<accession>A0AAP3Z348</accession>
<gene>
    <name evidence="3" type="ORF">OGZ50_11845</name>
</gene>
<feature type="region of interest" description="Disordered" evidence="1">
    <location>
        <begin position="1"/>
        <end position="21"/>
    </location>
</feature>
<dbReference type="PANTHER" id="PTHR33375:SF1">
    <property type="entry name" value="CHROMOSOME-PARTITIONING PROTEIN PARB-RELATED"/>
    <property type="match status" value="1"/>
</dbReference>
<name>A0AAP3Z348_9LACT</name>